<comment type="function">
    <text evidence="7">PPIases accelerate the folding of proteins. It catalyzes the cis-trans isomerization of proline imidic peptide bonds in oligopeptides.</text>
</comment>
<dbReference type="SUPFAM" id="SSF140984">
    <property type="entry name" value="PTPA-like"/>
    <property type="match status" value="1"/>
</dbReference>
<dbReference type="InterPro" id="IPR037218">
    <property type="entry name" value="PTPA_sf"/>
</dbReference>
<evidence type="ECO:0000256" key="4">
    <source>
        <dbReference type="ARBA" id="ARBA00022490"/>
    </source>
</evidence>
<dbReference type="GO" id="GO:0008160">
    <property type="term" value="F:protein tyrosine phosphatase activator activity"/>
    <property type="evidence" value="ECO:0007669"/>
    <property type="project" value="TreeGrafter"/>
</dbReference>
<evidence type="ECO:0000256" key="7">
    <source>
        <dbReference type="RuleBase" id="RU361210"/>
    </source>
</evidence>
<dbReference type="AlphaFoldDB" id="A0A9P6DSQ7"/>
<dbReference type="PANTHER" id="PTHR10012">
    <property type="entry name" value="SERINE/THREONINE-PROTEIN PHOSPHATASE 2A REGULATORY SUBUNIT B"/>
    <property type="match status" value="1"/>
</dbReference>
<comment type="subcellular location">
    <subcellularLocation>
        <location evidence="2 7">Cytoplasm</location>
    </subcellularLocation>
</comment>
<comment type="similarity">
    <text evidence="3 7">Belongs to the PTPA-type PPIase family.</text>
</comment>
<dbReference type="EC" id="5.2.1.8" evidence="7"/>
<dbReference type="Pfam" id="PF03095">
    <property type="entry name" value="PTPA"/>
    <property type="match status" value="1"/>
</dbReference>
<evidence type="ECO:0000256" key="3">
    <source>
        <dbReference type="ARBA" id="ARBA00011019"/>
    </source>
</evidence>
<dbReference type="GO" id="GO:0003755">
    <property type="term" value="F:peptidyl-prolyl cis-trans isomerase activity"/>
    <property type="evidence" value="ECO:0007669"/>
    <property type="project" value="UniProtKB-KW"/>
</dbReference>
<dbReference type="GO" id="GO:0005634">
    <property type="term" value="C:nucleus"/>
    <property type="evidence" value="ECO:0007669"/>
    <property type="project" value="TreeGrafter"/>
</dbReference>
<dbReference type="GO" id="GO:0007052">
    <property type="term" value="P:mitotic spindle organization"/>
    <property type="evidence" value="ECO:0007669"/>
    <property type="project" value="TreeGrafter"/>
</dbReference>
<keyword evidence="5 7" id="KW-0697">Rotamase</keyword>
<dbReference type="PIRSF" id="PIRSF016325">
    <property type="entry name" value="Phstyr_phstse_ac"/>
    <property type="match status" value="1"/>
</dbReference>
<dbReference type="InterPro" id="IPR004327">
    <property type="entry name" value="Phstyr_phstse_ac"/>
</dbReference>
<dbReference type="GO" id="GO:0005737">
    <property type="term" value="C:cytoplasm"/>
    <property type="evidence" value="ECO:0007669"/>
    <property type="project" value="UniProtKB-SubCell"/>
</dbReference>
<evidence type="ECO:0000256" key="5">
    <source>
        <dbReference type="ARBA" id="ARBA00023110"/>
    </source>
</evidence>
<comment type="caution">
    <text evidence="8">The sequence shown here is derived from an EMBL/GenBank/DDBJ whole genome shotgun (WGS) entry which is preliminary data.</text>
</comment>
<evidence type="ECO:0000256" key="6">
    <source>
        <dbReference type="ARBA" id="ARBA00023235"/>
    </source>
</evidence>
<keyword evidence="9" id="KW-1185">Reference proteome</keyword>
<dbReference type="Gene3D" id="1.20.120.1150">
    <property type="match status" value="1"/>
</dbReference>
<dbReference type="EMBL" id="MU129028">
    <property type="protein sequence ID" value="KAF9509784.1"/>
    <property type="molecule type" value="Genomic_DNA"/>
</dbReference>
<evidence type="ECO:0000313" key="8">
    <source>
        <dbReference type="EMBL" id="KAF9509784.1"/>
    </source>
</evidence>
<evidence type="ECO:0000256" key="1">
    <source>
        <dbReference type="ARBA" id="ARBA00000971"/>
    </source>
</evidence>
<dbReference type="GO" id="GO:0000159">
    <property type="term" value="C:protein phosphatase type 2A complex"/>
    <property type="evidence" value="ECO:0007669"/>
    <property type="project" value="TreeGrafter"/>
</dbReference>
<dbReference type="Proteomes" id="UP000886523">
    <property type="component" value="Unassembled WGS sequence"/>
</dbReference>
<protein>
    <recommendedName>
        <fullName evidence="7">Serine/threonine-protein phosphatase 2A activator</fullName>
        <ecNumber evidence="7">5.2.1.8</ecNumber>
    </recommendedName>
    <alternativeName>
        <fullName evidence="7">Phosphotyrosyl phosphatase activator</fullName>
    </alternativeName>
</protein>
<proteinExistence type="inferred from homology"/>
<accession>A0A9P6DSQ7</accession>
<comment type="catalytic activity">
    <reaction evidence="1 7">
        <text>[protein]-peptidylproline (omega=180) = [protein]-peptidylproline (omega=0)</text>
        <dbReference type="Rhea" id="RHEA:16237"/>
        <dbReference type="Rhea" id="RHEA-COMP:10747"/>
        <dbReference type="Rhea" id="RHEA-COMP:10748"/>
        <dbReference type="ChEBI" id="CHEBI:83833"/>
        <dbReference type="ChEBI" id="CHEBI:83834"/>
        <dbReference type="EC" id="5.2.1.8"/>
    </reaction>
</comment>
<reference evidence="8" key="1">
    <citation type="journal article" date="2020" name="Nat. Commun.">
        <title>Large-scale genome sequencing of mycorrhizal fungi provides insights into the early evolution of symbiotic traits.</title>
        <authorList>
            <person name="Miyauchi S."/>
            <person name="Kiss E."/>
            <person name="Kuo A."/>
            <person name="Drula E."/>
            <person name="Kohler A."/>
            <person name="Sanchez-Garcia M."/>
            <person name="Morin E."/>
            <person name="Andreopoulos B."/>
            <person name="Barry K.W."/>
            <person name="Bonito G."/>
            <person name="Buee M."/>
            <person name="Carver A."/>
            <person name="Chen C."/>
            <person name="Cichocki N."/>
            <person name="Clum A."/>
            <person name="Culley D."/>
            <person name="Crous P.W."/>
            <person name="Fauchery L."/>
            <person name="Girlanda M."/>
            <person name="Hayes R.D."/>
            <person name="Keri Z."/>
            <person name="LaButti K."/>
            <person name="Lipzen A."/>
            <person name="Lombard V."/>
            <person name="Magnuson J."/>
            <person name="Maillard F."/>
            <person name="Murat C."/>
            <person name="Nolan M."/>
            <person name="Ohm R.A."/>
            <person name="Pangilinan J."/>
            <person name="Pereira M.F."/>
            <person name="Perotto S."/>
            <person name="Peter M."/>
            <person name="Pfister S."/>
            <person name="Riley R."/>
            <person name="Sitrit Y."/>
            <person name="Stielow J.B."/>
            <person name="Szollosi G."/>
            <person name="Zifcakova L."/>
            <person name="Stursova M."/>
            <person name="Spatafora J.W."/>
            <person name="Tedersoo L."/>
            <person name="Vaario L.M."/>
            <person name="Yamada A."/>
            <person name="Yan M."/>
            <person name="Wang P."/>
            <person name="Xu J."/>
            <person name="Bruns T."/>
            <person name="Baldrian P."/>
            <person name="Vilgalys R."/>
            <person name="Dunand C."/>
            <person name="Henrissat B."/>
            <person name="Grigoriev I.V."/>
            <person name="Hibbett D."/>
            <person name="Nagy L.G."/>
            <person name="Martin F.M."/>
        </authorList>
    </citation>
    <scope>NUCLEOTIDE SEQUENCE</scope>
    <source>
        <strain evidence="8">UP504</strain>
    </source>
</reference>
<dbReference type="InterPro" id="IPR043170">
    <property type="entry name" value="PTPA_C_lid"/>
</dbReference>
<dbReference type="CDD" id="cd04087">
    <property type="entry name" value="PTPA"/>
    <property type="match status" value="1"/>
</dbReference>
<keyword evidence="6 7" id="KW-0413">Isomerase</keyword>
<name>A0A9P6DSQ7_9AGAM</name>
<keyword evidence="4 7" id="KW-0963">Cytoplasm</keyword>
<evidence type="ECO:0000313" key="9">
    <source>
        <dbReference type="Proteomes" id="UP000886523"/>
    </source>
</evidence>
<gene>
    <name evidence="8" type="ORF">BS47DRAFT_126790</name>
</gene>
<organism evidence="8 9">
    <name type="scientific">Hydnum rufescens UP504</name>
    <dbReference type="NCBI Taxonomy" id="1448309"/>
    <lineage>
        <taxon>Eukaryota</taxon>
        <taxon>Fungi</taxon>
        <taxon>Dikarya</taxon>
        <taxon>Basidiomycota</taxon>
        <taxon>Agaricomycotina</taxon>
        <taxon>Agaricomycetes</taxon>
        <taxon>Cantharellales</taxon>
        <taxon>Hydnaceae</taxon>
        <taxon>Hydnum</taxon>
    </lineage>
</organism>
<dbReference type="OrthoDB" id="16120at2759"/>
<dbReference type="PANTHER" id="PTHR10012:SF0">
    <property type="entry name" value="SERINE_THREONINE-PROTEIN PHOSPHATASE 2A ACTIVATOR"/>
    <property type="match status" value="1"/>
</dbReference>
<evidence type="ECO:0000256" key="2">
    <source>
        <dbReference type="ARBA" id="ARBA00004496"/>
    </source>
</evidence>
<sequence length="319" mass="36079">MASNVSTFPTLPKYPVASLPLAAPVPLIKSDTDVVRWHRSRGYQLFGLFLQRLNEAVVGHELHESGPNSLAVDKLIGLLNTVDSWVDEIPPLPTPQRFGNLAFRDWGRRLEEQAPALLTALLPEELEPSVPHLVPYLVTSFGSFGRIDYGSGHELSFALFLHCLCLLHFVEPTEDEERQLVLRVFFRYLRVVWRLQDVYQLEPAGSHGVWGLDDYHFLSYVWGSAQIREDVSLKPTSILYPPLPPTNLYNLSIMRIHALKRGPFHEHSPQLYSIAVGVQGWRKVNSGMLKMYEAEVLAKEGRRPAYPVRGADFVGCSGW</sequence>